<dbReference type="AlphaFoldDB" id="A0A7S4D0S6"/>
<reference evidence="1" key="1">
    <citation type="submission" date="2021-01" db="EMBL/GenBank/DDBJ databases">
        <authorList>
            <person name="Corre E."/>
            <person name="Pelletier E."/>
            <person name="Niang G."/>
            <person name="Scheremetjew M."/>
            <person name="Finn R."/>
            <person name="Kale V."/>
            <person name="Holt S."/>
            <person name="Cochrane G."/>
            <person name="Meng A."/>
            <person name="Brown T."/>
            <person name="Cohen L."/>
        </authorList>
    </citation>
    <scope>NUCLEOTIDE SEQUENCE</scope>
    <source>
        <strain evidence="1">CCMP1594</strain>
    </source>
</reference>
<proteinExistence type="predicted"/>
<gene>
    <name evidence="1" type="ORF">EGYM00163_LOCUS23552</name>
</gene>
<organism evidence="1">
    <name type="scientific">Eutreptiella gymnastica</name>
    <dbReference type="NCBI Taxonomy" id="73025"/>
    <lineage>
        <taxon>Eukaryota</taxon>
        <taxon>Discoba</taxon>
        <taxon>Euglenozoa</taxon>
        <taxon>Euglenida</taxon>
        <taxon>Spirocuta</taxon>
        <taxon>Euglenophyceae</taxon>
        <taxon>Eutreptiales</taxon>
        <taxon>Eutreptiaceae</taxon>
        <taxon>Eutreptiella</taxon>
    </lineage>
</organism>
<protein>
    <submittedName>
        <fullName evidence="1">Uncharacterized protein</fullName>
    </submittedName>
</protein>
<accession>A0A7S4D0S6</accession>
<sequence>MGGTSSPKLLCGPSMVMARVFNPTSDSLLRTAICAGDRQPPALTADCQQSTTNRWWSMTNFSLKHQLRVKVHLYSLYSGTVRTTGYETVVCSAWLLSLFWCAHSLDQVYINKIDFVALRASSKVTVCTILPEPKLFVHRLLWLATAPWQAGRGAAKHVLHCTITTSPISTSGGCLARRLKHTSDACLDENGQKVQQRSSHIA</sequence>
<dbReference type="EMBL" id="HBJA01066916">
    <property type="protein sequence ID" value="CAE0812402.1"/>
    <property type="molecule type" value="Transcribed_RNA"/>
</dbReference>
<name>A0A7S4D0S6_9EUGL</name>
<evidence type="ECO:0000313" key="1">
    <source>
        <dbReference type="EMBL" id="CAE0812402.1"/>
    </source>
</evidence>